<gene>
    <name evidence="1" type="ORF">MSIMFB_01468</name>
</gene>
<keyword evidence="2" id="KW-1185">Reference proteome</keyword>
<dbReference type="Proteomes" id="UP000554965">
    <property type="component" value="Unassembled WGS sequence"/>
</dbReference>
<reference evidence="1 2" key="1">
    <citation type="submission" date="2017-10" db="EMBL/GenBank/DDBJ databases">
        <authorList>
            <consortium name="Urmite Genomes"/>
        </authorList>
    </citation>
    <scope>NUCLEOTIDE SEQUENCE [LARGE SCALE GENOMIC DNA]</scope>
    <source>
        <strain evidence="1 2">FB-527</strain>
    </source>
</reference>
<organism evidence="1 2">
    <name type="scientific">Mycobacterium simulans</name>
    <dbReference type="NCBI Taxonomy" id="627089"/>
    <lineage>
        <taxon>Bacteria</taxon>
        <taxon>Bacillati</taxon>
        <taxon>Actinomycetota</taxon>
        <taxon>Actinomycetes</taxon>
        <taxon>Mycobacteriales</taxon>
        <taxon>Mycobacteriaceae</taxon>
        <taxon>Mycobacterium</taxon>
    </lineage>
</organism>
<dbReference type="AlphaFoldDB" id="A0A7Z7IIE7"/>
<accession>A0A7Z7IIE7</accession>
<dbReference type="EMBL" id="OCTY01000002">
    <property type="protein sequence ID" value="SOJ53969.1"/>
    <property type="molecule type" value="Genomic_DNA"/>
</dbReference>
<proteinExistence type="predicted"/>
<name>A0A7Z7IIE7_9MYCO</name>
<evidence type="ECO:0000313" key="1">
    <source>
        <dbReference type="EMBL" id="SOJ53969.1"/>
    </source>
</evidence>
<evidence type="ECO:0000313" key="2">
    <source>
        <dbReference type="Proteomes" id="UP000554965"/>
    </source>
</evidence>
<comment type="caution">
    <text evidence="1">The sequence shown here is derived from an EMBL/GenBank/DDBJ whole genome shotgun (WGS) entry which is preliminary data.</text>
</comment>
<protein>
    <submittedName>
        <fullName evidence="1">Uncharacterized protein</fullName>
    </submittedName>
</protein>
<sequence length="31" mass="3464">MTPPELGALTSYFLVELPGIEDVYDTVDLHK</sequence>